<dbReference type="Gene3D" id="3.30.450.40">
    <property type="match status" value="1"/>
</dbReference>
<dbReference type="STRING" id="1291052.FC18_GL001820"/>
<dbReference type="AlphaFoldDB" id="A0A0R1ZKP1"/>
<sequence>MKEGINLATLDPIIVEQIDALLTGETNPVVVLSNASAILADAMPDTNWVGFYIFSQQTGTLDLAPFQGKVACMHIAPGSSVVGTAYSKGESLIVPNVHEFAGHIACDSASNSEVVVPVTVDGHIVGILDIDSPLLDRFSAAEQNVLKQFVAALAQHVDVAALNAVY</sequence>
<feature type="domain" description="GAF" evidence="2">
    <location>
        <begin position="6"/>
        <end position="166"/>
    </location>
</feature>
<accession>A0A0R1ZKP1</accession>
<reference evidence="3 4" key="1">
    <citation type="journal article" date="2015" name="Genome Announc.">
        <title>Expanding the biotechnology potential of lactobacilli through comparative genomics of 213 strains and associated genera.</title>
        <authorList>
            <person name="Sun Z."/>
            <person name="Harris H.M."/>
            <person name="McCann A."/>
            <person name="Guo C."/>
            <person name="Argimon S."/>
            <person name="Zhang W."/>
            <person name="Yang X."/>
            <person name="Jeffery I.B."/>
            <person name="Cooney J.C."/>
            <person name="Kagawa T.F."/>
            <person name="Liu W."/>
            <person name="Song Y."/>
            <person name="Salvetti E."/>
            <person name="Wrobel A."/>
            <person name="Rasinkangas P."/>
            <person name="Parkhill J."/>
            <person name="Rea M.C."/>
            <person name="O'Sullivan O."/>
            <person name="Ritari J."/>
            <person name="Douillard F.P."/>
            <person name="Paul Ross R."/>
            <person name="Yang R."/>
            <person name="Briner A.E."/>
            <person name="Felis G.E."/>
            <person name="de Vos W.M."/>
            <person name="Barrangou R."/>
            <person name="Klaenhammer T.R."/>
            <person name="Caufield P.W."/>
            <person name="Cui Y."/>
            <person name="Zhang H."/>
            <person name="O'Toole P.W."/>
        </authorList>
    </citation>
    <scope>NUCLEOTIDE SEQUENCE [LARGE SCALE GENOMIC DNA]</scope>
    <source>
        <strain evidence="3 4">DSM 20505</strain>
    </source>
</reference>
<name>A0A0R1ZKP1_9LACO</name>
<evidence type="ECO:0000256" key="1">
    <source>
        <dbReference type="ARBA" id="ARBA00038454"/>
    </source>
</evidence>
<dbReference type="Pfam" id="PF13185">
    <property type="entry name" value="GAF_2"/>
    <property type="match status" value="1"/>
</dbReference>
<protein>
    <submittedName>
        <fullName evidence="3">GAF domain-containing protein</fullName>
    </submittedName>
</protein>
<comment type="caution">
    <text evidence="3">The sequence shown here is derived from an EMBL/GenBank/DDBJ whole genome shotgun (WGS) entry which is preliminary data.</text>
</comment>
<dbReference type="SMART" id="SM00065">
    <property type="entry name" value="GAF"/>
    <property type="match status" value="1"/>
</dbReference>
<dbReference type="PANTHER" id="PTHR21021">
    <property type="entry name" value="GAF/PUTATIVE CYTOSKELETAL PROTEIN"/>
    <property type="match status" value="1"/>
</dbReference>
<dbReference type="InterPro" id="IPR003018">
    <property type="entry name" value="GAF"/>
</dbReference>
<dbReference type="InterPro" id="IPR029016">
    <property type="entry name" value="GAF-like_dom_sf"/>
</dbReference>
<comment type="similarity">
    <text evidence="1">Belongs to the free Met sulfoxide reductase family.</text>
</comment>
<dbReference type="Proteomes" id="UP000051679">
    <property type="component" value="Unassembled WGS sequence"/>
</dbReference>
<organism evidence="3 4">
    <name type="scientific">Lacticaseibacillus sharpeae JCM 1186 = DSM 20505</name>
    <dbReference type="NCBI Taxonomy" id="1291052"/>
    <lineage>
        <taxon>Bacteria</taxon>
        <taxon>Bacillati</taxon>
        <taxon>Bacillota</taxon>
        <taxon>Bacilli</taxon>
        <taxon>Lactobacillales</taxon>
        <taxon>Lactobacillaceae</taxon>
        <taxon>Lacticaseibacillus</taxon>
    </lineage>
</organism>
<dbReference type="GO" id="GO:0005829">
    <property type="term" value="C:cytosol"/>
    <property type="evidence" value="ECO:0007669"/>
    <property type="project" value="TreeGrafter"/>
</dbReference>
<gene>
    <name evidence="3" type="ORF">FC18_GL001820</name>
</gene>
<keyword evidence="4" id="KW-1185">Reference proteome</keyword>
<dbReference type="PATRIC" id="fig|1291052.5.peg.1879"/>
<dbReference type="InterPro" id="IPR051330">
    <property type="entry name" value="Phosphatase_reg/MetRdx"/>
</dbReference>
<proteinExistence type="inferred from homology"/>
<dbReference type="EMBL" id="AYYO01000039">
    <property type="protein sequence ID" value="KRM54954.1"/>
    <property type="molecule type" value="Genomic_DNA"/>
</dbReference>
<evidence type="ECO:0000259" key="2">
    <source>
        <dbReference type="SMART" id="SM00065"/>
    </source>
</evidence>
<dbReference type="GO" id="GO:0033745">
    <property type="term" value="F:L-methionine-(R)-S-oxide reductase activity"/>
    <property type="evidence" value="ECO:0007669"/>
    <property type="project" value="TreeGrafter"/>
</dbReference>
<evidence type="ECO:0000313" key="3">
    <source>
        <dbReference type="EMBL" id="KRM54954.1"/>
    </source>
</evidence>
<dbReference type="FunFam" id="3.30.450.40:FF:000008">
    <property type="entry name" value="GAF domain-containing proteins"/>
    <property type="match status" value="1"/>
</dbReference>
<dbReference type="SUPFAM" id="SSF55781">
    <property type="entry name" value="GAF domain-like"/>
    <property type="match status" value="1"/>
</dbReference>
<evidence type="ECO:0000313" key="4">
    <source>
        <dbReference type="Proteomes" id="UP000051679"/>
    </source>
</evidence>
<dbReference type="PANTHER" id="PTHR21021:SF15">
    <property type="entry name" value="FREE METHIONINE-R-SULFOXIDE REDUCTASE"/>
    <property type="match status" value="1"/>
</dbReference>